<dbReference type="CDD" id="cd00299">
    <property type="entry name" value="GST_C_family"/>
    <property type="match status" value="1"/>
</dbReference>
<dbReference type="SUPFAM" id="SSF52833">
    <property type="entry name" value="Thioredoxin-like"/>
    <property type="match status" value="1"/>
</dbReference>
<evidence type="ECO:0000259" key="5">
    <source>
        <dbReference type="PROSITE" id="PS50405"/>
    </source>
</evidence>
<dbReference type="InterPro" id="IPR036249">
    <property type="entry name" value="Thioredoxin-like_sf"/>
</dbReference>
<dbReference type="SUPFAM" id="SSF47616">
    <property type="entry name" value="GST C-terminal domain-like"/>
    <property type="match status" value="1"/>
</dbReference>
<feature type="domain" description="GST C-terminal" evidence="5">
    <location>
        <begin position="85"/>
        <end position="206"/>
    </location>
</feature>
<dbReference type="PANTHER" id="PTHR43968:SF6">
    <property type="entry name" value="GLUTATHIONE S-TRANSFERASE OMEGA"/>
    <property type="match status" value="1"/>
</dbReference>
<dbReference type="PROSITE" id="PS50405">
    <property type="entry name" value="GST_CTER"/>
    <property type="match status" value="1"/>
</dbReference>
<evidence type="ECO:0000256" key="1">
    <source>
        <dbReference type="ARBA" id="ARBA00012452"/>
    </source>
</evidence>
<evidence type="ECO:0000256" key="3">
    <source>
        <dbReference type="ARBA" id="ARBA00047960"/>
    </source>
</evidence>
<sequence>MTEPIVLISHPLCPYVQRAAIVLAEKNIPFERRDVDLANKPAWFLAVSPLGKTPVLLAEGEVIFESAVICEYLDDMYQPKLHPAAPIARAKHRAWMEFGSAVLNLIAGFYSAPNEALYMAKAQEIRHRFEQLEAHVGDGECFDGAFSMVDAVFAPIFRYFDVLDEVAGVEFWAGLPRLQRWRQALNQRTSVQQAVSPDYQHHLRAFLLARDSELGRRMHSNRRAVGQVNE</sequence>
<evidence type="ECO:0000256" key="2">
    <source>
        <dbReference type="ARBA" id="ARBA00022679"/>
    </source>
</evidence>
<evidence type="ECO:0000313" key="6">
    <source>
        <dbReference type="EMBL" id="MBB5019315.1"/>
    </source>
</evidence>
<dbReference type="SFLD" id="SFLDG00358">
    <property type="entry name" value="Main_(cytGST)"/>
    <property type="match status" value="1"/>
</dbReference>
<dbReference type="GO" id="GO:0004364">
    <property type="term" value="F:glutathione transferase activity"/>
    <property type="evidence" value="ECO:0007669"/>
    <property type="project" value="UniProtKB-EC"/>
</dbReference>
<dbReference type="InterPro" id="IPR050983">
    <property type="entry name" value="GST_Omega/HSP26"/>
</dbReference>
<dbReference type="PROSITE" id="PS51354">
    <property type="entry name" value="GLUTAREDOXIN_2"/>
    <property type="match status" value="1"/>
</dbReference>
<dbReference type="AlphaFoldDB" id="A0A840MPC9"/>
<comment type="catalytic activity">
    <reaction evidence="3">
        <text>RX + glutathione = an S-substituted glutathione + a halide anion + H(+)</text>
        <dbReference type="Rhea" id="RHEA:16437"/>
        <dbReference type="ChEBI" id="CHEBI:15378"/>
        <dbReference type="ChEBI" id="CHEBI:16042"/>
        <dbReference type="ChEBI" id="CHEBI:17792"/>
        <dbReference type="ChEBI" id="CHEBI:57925"/>
        <dbReference type="ChEBI" id="CHEBI:90779"/>
        <dbReference type="EC" id="2.5.1.18"/>
    </reaction>
</comment>
<evidence type="ECO:0000259" key="4">
    <source>
        <dbReference type="PROSITE" id="PS50404"/>
    </source>
</evidence>
<dbReference type="GO" id="GO:0005737">
    <property type="term" value="C:cytoplasm"/>
    <property type="evidence" value="ECO:0007669"/>
    <property type="project" value="TreeGrafter"/>
</dbReference>
<dbReference type="PANTHER" id="PTHR43968">
    <property type="match status" value="1"/>
</dbReference>
<reference evidence="6 7" key="1">
    <citation type="submission" date="2020-08" db="EMBL/GenBank/DDBJ databases">
        <title>Genomic Encyclopedia of Type Strains, Phase IV (KMG-IV): sequencing the most valuable type-strain genomes for metagenomic binning, comparative biology and taxonomic classification.</title>
        <authorList>
            <person name="Goeker M."/>
        </authorList>
    </citation>
    <scope>NUCLEOTIDE SEQUENCE [LARGE SCALE GENOMIC DNA]</scope>
    <source>
        <strain evidence="6 7">DSM 27165</strain>
    </source>
</reference>
<comment type="caution">
    <text evidence="6">The sequence shown here is derived from an EMBL/GenBank/DDBJ whole genome shotgun (WGS) entry which is preliminary data.</text>
</comment>
<dbReference type="Pfam" id="PF13410">
    <property type="entry name" value="GST_C_2"/>
    <property type="match status" value="1"/>
</dbReference>
<dbReference type="RefSeq" id="WP_184039959.1">
    <property type="nucleotide sequence ID" value="NZ_JACHHY010000015.1"/>
</dbReference>
<accession>A0A840MPC9</accession>
<dbReference type="Gene3D" id="1.20.1050.10">
    <property type="match status" value="1"/>
</dbReference>
<dbReference type="Proteomes" id="UP000575898">
    <property type="component" value="Unassembled WGS sequence"/>
</dbReference>
<dbReference type="InterPro" id="IPR004045">
    <property type="entry name" value="Glutathione_S-Trfase_N"/>
</dbReference>
<dbReference type="CDD" id="cd00570">
    <property type="entry name" value="GST_N_family"/>
    <property type="match status" value="1"/>
</dbReference>
<protein>
    <recommendedName>
        <fullName evidence="1">glutathione transferase</fullName>
        <ecNumber evidence="1">2.5.1.18</ecNumber>
    </recommendedName>
</protein>
<gene>
    <name evidence="6" type="ORF">HNQ59_002613</name>
</gene>
<dbReference type="SFLD" id="SFLDS00019">
    <property type="entry name" value="Glutathione_Transferase_(cytos"/>
    <property type="match status" value="1"/>
</dbReference>
<dbReference type="InterPro" id="IPR010987">
    <property type="entry name" value="Glutathione-S-Trfase_C-like"/>
</dbReference>
<proteinExistence type="predicted"/>
<dbReference type="EMBL" id="JACHHY010000015">
    <property type="protein sequence ID" value="MBB5019315.1"/>
    <property type="molecule type" value="Genomic_DNA"/>
</dbReference>
<dbReference type="EC" id="2.5.1.18" evidence="1"/>
<name>A0A840MPC9_9PROT</name>
<dbReference type="InterPro" id="IPR036282">
    <property type="entry name" value="Glutathione-S-Trfase_C_sf"/>
</dbReference>
<dbReference type="SFLD" id="SFLDG01152">
    <property type="entry name" value="Main.3:_Omega-_and_Tau-like"/>
    <property type="match status" value="1"/>
</dbReference>
<keyword evidence="2 6" id="KW-0808">Transferase</keyword>
<organism evidence="6 7">
    <name type="scientific">Chitinivorax tropicus</name>
    <dbReference type="NCBI Taxonomy" id="714531"/>
    <lineage>
        <taxon>Bacteria</taxon>
        <taxon>Pseudomonadati</taxon>
        <taxon>Pseudomonadota</taxon>
        <taxon>Betaproteobacteria</taxon>
        <taxon>Chitinivorax</taxon>
    </lineage>
</organism>
<keyword evidence="7" id="KW-1185">Reference proteome</keyword>
<dbReference type="InterPro" id="IPR040079">
    <property type="entry name" value="Glutathione_S-Trfase"/>
</dbReference>
<feature type="domain" description="GST N-terminal" evidence="4">
    <location>
        <begin position="3"/>
        <end position="81"/>
    </location>
</feature>
<dbReference type="InterPro" id="IPR045073">
    <property type="entry name" value="Omega/Tau-like"/>
</dbReference>
<dbReference type="PROSITE" id="PS50404">
    <property type="entry name" value="GST_NTER"/>
    <property type="match status" value="1"/>
</dbReference>
<dbReference type="Pfam" id="PF13409">
    <property type="entry name" value="GST_N_2"/>
    <property type="match status" value="1"/>
</dbReference>
<dbReference type="Gene3D" id="3.40.30.10">
    <property type="entry name" value="Glutaredoxin"/>
    <property type="match status" value="1"/>
</dbReference>
<evidence type="ECO:0000313" key="7">
    <source>
        <dbReference type="Proteomes" id="UP000575898"/>
    </source>
</evidence>